<keyword evidence="2" id="KW-1185">Reference proteome</keyword>
<evidence type="ECO:0000313" key="2">
    <source>
        <dbReference type="Proteomes" id="UP000558488"/>
    </source>
</evidence>
<dbReference type="Proteomes" id="UP000558488">
    <property type="component" value="Unassembled WGS sequence"/>
</dbReference>
<proteinExistence type="predicted"/>
<sequence>MAKEGSRLAFSPEYPHQENSWRCDFPNPMENVSPDLNIRQKGTTNLKIPLIKKRAFSSNSHSHIPTESRGIKSMLKVRCCQKLTHLWVVRAAEAVDWAVGHGLLVAVATSSSDKTPIPVFPEECCRPEGGWLAR</sequence>
<comment type="caution">
    <text evidence="1">The sequence shown here is derived from an EMBL/GenBank/DDBJ whole genome shotgun (WGS) entry which is preliminary data.</text>
</comment>
<protein>
    <submittedName>
        <fullName evidence="1">Uncharacterized protein</fullName>
    </submittedName>
</protein>
<dbReference type="AlphaFoldDB" id="A0A7J7ZKD8"/>
<reference evidence="1 2" key="1">
    <citation type="journal article" date="2020" name="Nature">
        <title>Six reference-quality genomes reveal evolution of bat adaptations.</title>
        <authorList>
            <person name="Jebb D."/>
            <person name="Huang Z."/>
            <person name="Pippel M."/>
            <person name="Hughes G.M."/>
            <person name="Lavrichenko K."/>
            <person name="Devanna P."/>
            <person name="Winkler S."/>
            <person name="Jermiin L.S."/>
            <person name="Skirmuntt E.C."/>
            <person name="Katzourakis A."/>
            <person name="Burkitt-Gray L."/>
            <person name="Ray D.A."/>
            <person name="Sullivan K.A.M."/>
            <person name="Roscito J.G."/>
            <person name="Kirilenko B.M."/>
            <person name="Davalos L.M."/>
            <person name="Corthals A.P."/>
            <person name="Power M.L."/>
            <person name="Jones G."/>
            <person name="Ransome R.D."/>
            <person name="Dechmann D.K.N."/>
            <person name="Locatelli A.G."/>
            <person name="Puechmaille S.J."/>
            <person name="Fedrigo O."/>
            <person name="Jarvis E.D."/>
            <person name="Hiller M."/>
            <person name="Vernes S.C."/>
            <person name="Myers E.W."/>
            <person name="Teeling E.C."/>
        </authorList>
    </citation>
    <scope>NUCLEOTIDE SEQUENCE [LARGE SCALE GENOMIC DNA]</scope>
    <source>
        <strain evidence="1">MPipKuh1</strain>
        <tissue evidence="1">Flight muscle</tissue>
    </source>
</reference>
<gene>
    <name evidence="1" type="ORF">mPipKuh1_009625</name>
</gene>
<evidence type="ECO:0000313" key="1">
    <source>
        <dbReference type="EMBL" id="KAF6374406.1"/>
    </source>
</evidence>
<organism evidence="1 2">
    <name type="scientific">Pipistrellus kuhlii</name>
    <name type="common">Kuhl's pipistrelle</name>
    <dbReference type="NCBI Taxonomy" id="59472"/>
    <lineage>
        <taxon>Eukaryota</taxon>
        <taxon>Metazoa</taxon>
        <taxon>Chordata</taxon>
        <taxon>Craniata</taxon>
        <taxon>Vertebrata</taxon>
        <taxon>Euteleostomi</taxon>
        <taxon>Mammalia</taxon>
        <taxon>Eutheria</taxon>
        <taxon>Laurasiatheria</taxon>
        <taxon>Chiroptera</taxon>
        <taxon>Yangochiroptera</taxon>
        <taxon>Vespertilionidae</taxon>
        <taxon>Pipistrellus</taxon>
    </lineage>
</organism>
<dbReference type="EMBL" id="JACAGB010000003">
    <property type="protein sequence ID" value="KAF6374406.1"/>
    <property type="molecule type" value="Genomic_DNA"/>
</dbReference>
<name>A0A7J7ZKD8_PIPKU</name>
<accession>A0A7J7ZKD8</accession>